<dbReference type="SMART" id="SM00014">
    <property type="entry name" value="acidPPc"/>
    <property type="match status" value="1"/>
</dbReference>
<dbReference type="SUPFAM" id="SSF48317">
    <property type="entry name" value="Acid phosphatase/Vanadium-dependent haloperoxidase"/>
    <property type="match status" value="1"/>
</dbReference>
<dbReference type="PIRSF" id="PIRSF000897">
    <property type="entry name" value="Acid_Ptase_ClsA"/>
    <property type="match status" value="1"/>
</dbReference>
<name>A0ABT6GDZ8_9PROT</name>
<evidence type="ECO:0000313" key="4">
    <source>
        <dbReference type="EMBL" id="MDG4720307.1"/>
    </source>
</evidence>
<dbReference type="InterPro" id="IPR000326">
    <property type="entry name" value="PAP2/HPO"/>
</dbReference>
<protein>
    <recommendedName>
        <fullName evidence="1">Acid phosphatase</fullName>
        <ecNumber evidence="1">3.1.3.2</ecNumber>
    </recommendedName>
</protein>
<accession>A0ABT6GDZ8</accession>
<evidence type="ECO:0000256" key="1">
    <source>
        <dbReference type="PIRNR" id="PIRNR000897"/>
    </source>
</evidence>
<dbReference type="Pfam" id="PF01569">
    <property type="entry name" value="PAP2"/>
    <property type="match status" value="1"/>
</dbReference>
<keyword evidence="1" id="KW-0378">Hydrolase</keyword>
<dbReference type="EC" id="3.1.3.2" evidence="1"/>
<feature type="domain" description="Phosphatidic acid phosphatase type 2/haloperoxidase" evidence="3">
    <location>
        <begin position="131"/>
        <end position="238"/>
    </location>
</feature>
<sequence>MQETKQQNLHHLGYASRNHFAKAKMLGVVVAALVFSAPLSSHASDVMDGAVIVKDVKVYIDPAKFDSTLYLAPPPKGTFAEDDLDIVLKWQERRTPELEQQAIRDSEQSVFNWDDVLGADWKAENFPIAKQFFHQVYKTESNLNKQGKEKWDRARPGTVSEKVSAVSEFKNYGSYPSGHSAFSHFTAIVLADMIPERRDEIMQRGWDLAYNRVIGGVHFPSDIEAGRLLGAICAVMVRDNPAFIADFNEAKAEVRKGLGLGM</sequence>
<evidence type="ECO:0000313" key="5">
    <source>
        <dbReference type="Proteomes" id="UP001529180"/>
    </source>
</evidence>
<keyword evidence="5" id="KW-1185">Reference proteome</keyword>
<dbReference type="Gene3D" id="1.20.144.10">
    <property type="entry name" value="Phosphatidic acid phosphatase type 2/haloperoxidase"/>
    <property type="match status" value="1"/>
</dbReference>
<evidence type="ECO:0000259" key="3">
    <source>
        <dbReference type="SMART" id="SM00014"/>
    </source>
</evidence>
<reference evidence="4 5" key="1">
    <citation type="submission" date="2023-03" db="EMBL/GenBank/DDBJ databases">
        <title>Strain FZY0004 represents a novel species in the genus Thalassospira isolated from seawater.</title>
        <authorList>
            <person name="Fu Z.-Y."/>
        </authorList>
    </citation>
    <scope>NUCLEOTIDE SEQUENCE [LARGE SCALE GENOMIC DNA]</scope>
    <source>
        <strain evidence="4 5">FZY0004</strain>
    </source>
</reference>
<feature type="chain" id="PRO_5045254425" description="Acid phosphatase" evidence="2">
    <location>
        <begin position="44"/>
        <end position="262"/>
    </location>
</feature>
<dbReference type="EMBL" id="JARSBO010000007">
    <property type="protein sequence ID" value="MDG4720307.1"/>
    <property type="molecule type" value="Genomic_DNA"/>
</dbReference>
<comment type="catalytic activity">
    <reaction evidence="1">
        <text>a phosphate monoester + H2O = an alcohol + phosphate</text>
        <dbReference type="Rhea" id="RHEA:15017"/>
        <dbReference type="ChEBI" id="CHEBI:15377"/>
        <dbReference type="ChEBI" id="CHEBI:30879"/>
        <dbReference type="ChEBI" id="CHEBI:43474"/>
        <dbReference type="ChEBI" id="CHEBI:67140"/>
        <dbReference type="EC" id="3.1.3.2"/>
    </reaction>
</comment>
<evidence type="ECO:0000256" key="2">
    <source>
        <dbReference type="SAM" id="SignalP"/>
    </source>
</evidence>
<organism evidence="4 5">
    <name type="scientific">Thalassospira aquimaris</name>
    <dbReference type="NCBI Taxonomy" id="3037796"/>
    <lineage>
        <taxon>Bacteria</taxon>
        <taxon>Pseudomonadati</taxon>
        <taxon>Pseudomonadota</taxon>
        <taxon>Alphaproteobacteria</taxon>
        <taxon>Rhodospirillales</taxon>
        <taxon>Thalassospiraceae</taxon>
        <taxon>Thalassospira</taxon>
    </lineage>
</organism>
<dbReference type="InterPro" id="IPR001011">
    <property type="entry name" value="Acid_Pase_classA_bac"/>
</dbReference>
<dbReference type="InterPro" id="IPR036938">
    <property type="entry name" value="PAP2/HPO_sf"/>
</dbReference>
<feature type="signal peptide" evidence="2">
    <location>
        <begin position="1"/>
        <end position="43"/>
    </location>
</feature>
<comment type="similarity">
    <text evidence="1">Belongs to the class A bacterial acid phosphatase family.</text>
</comment>
<comment type="caution">
    <text evidence="4">The sequence shown here is derived from an EMBL/GenBank/DDBJ whole genome shotgun (WGS) entry which is preliminary data.</text>
</comment>
<gene>
    <name evidence="4" type="ORF">P7680_14980</name>
</gene>
<proteinExistence type="inferred from homology"/>
<dbReference type="CDD" id="cd03397">
    <property type="entry name" value="PAP2_acid_phosphatase"/>
    <property type="match status" value="1"/>
</dbReference>
<keyword evidence="2" id="KW-0732">Signal</keyword>
<dbReference type="Proteomes" id="UP001529180">
    <property type="component" value="Unassembled WGS sequence"/>
</dbReference>
<dbReference type="RefSeq" id="WP_114103992.1">
    <property type="nucleotide sequence ID" value="NZ_JARSBO010000007.1"/>
</dbReference>